<dbReference type="AlphaFoldDB" id="A0AAD3XJ42"/>
<protein>
    <submittedName>
        <fullName evidence="3">Uncharacterized protein</fullName>
    </submittedName>
</protein>
<reference evidence="3" key="1">
    <citation type="submission" date="2023-05" db="EMBL/GenBank/DDBJ databases">
        <title>Nepenthes gracilis genome sequencing.</title>
        <authorList>
            <person name="Fukushima K."/>
        </authorList>
    </citation>
    <scope>NUCLEOTIDE SEQUENCE</scope>
    <source>
        <strain evidence="3">SING2019-196</strain>
    </source>
</reference>
<dbReference type="GO" id="GO:0009534">
    <property type="term" value="C:chloroplast thylakoid"/>
    <property type="evidence" value="ECO:0007669"/>
    <property type="project" value="TreeGrafter"/>
</dbReference>
<name>A0AAD3XJ42_NEPGR</name>
<evidence type="ECO:0000256" key="2">
    <source>
        <dbReference type="SAM" id="SignalP"/>
    </source>
</evidence>
<sequence>MATTTAHVLLSLSLRRCNCSSTPSPPKSAPSPPSITVIGGRRQCLILLSSATALKAFELPSVADDIPLFGLRKKIEKVEKEAEEIVKAGLETAEKGIEAAEKGIETAEEEIETAVNFDGIAQAAAVAGAEILGVLVATAVVNDILGSEAQKS</sequence>
<dbReference type="PANTHER" id="PTHR36734:SF1">
    <property type="entry name" value="OS02G0815300 PROTEIN"/>
    <property type="match status" value="1"/>
</dbReference>
<feature type="coiled-coil region" evidence="1">
    <location>
        <begin position="68"/>
        <end position="117"/>
    </location>
</feature>
<dbReference type="EMBL" id="BSYO01000006">
    <property type="protein sequence ID" value="GMH06448.1"/>
    <property type="molecule type" value="Genomic_DNA"/>
</dbReference>
<keyword evidence="2" id="KW-0732">Signal</keyword>
<organism evidence="3 4">
    <name type="scientific">Nepenthes gracilis</name>
    <name type="common">Slender pitcher plant</name>
    <dbReference type="NCBI Taxonomy" id="150966"/>
    <lineage>
        <taxon>Eukaryota</taxon>
        <taxon>Viridiplantae</taxon>
        <taxon>Streptophyta</taxon>
        <taxon>Embryophyta</taxon>
        <taxon>Tracheophyta</taxon>
        <taxon>Spermatophyta</taxon>
        <taxon>Magnoliopsida</taxon>
        <taxon>eudicotyledons</taxon>
        <taxon>Gunneridae</taxon>
        <taxon>Pentapetalae</taxon>
        <taxon>Caryophyllales</taxon>
        <taxon>Nepenthaceae</taxon>
        <taxon>Nepenthes</taxon>
    </lineage>
</organism>
<feature type="signal peptide" evidence="2">
    <location>
        <begin position="1"/>
        <end position="19"/>
    </location>
</feature>
<comment type="caution">
    <text evidence="3">The sequence shown here is derived from an EMBL/GenBank/DDBJ whole genome shotgun (WGS) entry which is preliminary data.</text>
</comment>
<keyword evidence="4" id="KW-1185">Reference proteome</keyword>
<evidence type="ECO:0000313" key="3">
    <source>
        <dbReference type="EMBL" id="GMH06448.1"/>
    </source>
</evidence>
<dbReference type="Proteomes" id="UP001279734">
    <property type="component" value="Unassembled WGS sequence"/>
</dbReference>
<accession>A0AAD3XJ42</accession>
<dbReference type="PANTHER" id="PTHR36734">
    <property type="entry name" value="YCF37-LIKE PROTEIN"/>
    <property type="match status" value="1"/>
</dbReference>
<proteinExistence type="predicted"/>
<keyword evidence="1" id="KW-0175">Coiled coil</keyword>
<feature type="chain" id="PRO_5041907549" evidence="2">
    <location>
        <begin position="20"/>
        <end position="152"/>
    </location>
</feature>
<gene>
    <name evidence="3" type="ORF">Nepgr_008288</name>
</gene>
<evidence type="ECO:0000256" key="1">
    <source>
        <dbReference type="SAM" id="Coils"/>
    </source>
</evidence>
<evidence type="ECO:0000313" key="4">
    <source>
        <dbReference type="Proteomes" id="UP001279734"/>
    </source>
</evidence>